<dbReference type="InterPro" id="IPR003820">
    <property type="entry name" value="KdpC"/>
</dbReference>
<dbReference type="PIRSF" id="PIRSF001296">
    <property type="entry name" value="K_ATPase_KdpC"/>
    <property type="match status" value="1"/>
</dbReference>
<keyword evidence="10 11" id="KW-0472">Membrane</keyword>
<dbReference type="Pfam" id="PF02669">
    <property type="entry name" value="KdpC"/>
    <property type="match status" value="1"/>
</dbReference>
<evidence type="ECO:0000313" key="13">
    <source>
        <dbReference type="Proteomes" id="UP000635983"/>
    </source>
</evidence>
<feature type="transmembrane region" description="Helical" evidence="11">
    <location>
        <begin position="12"/>
        <end position="34"/>
    </location>
</feature>
<comment type="function">
    <text evidence="11">Part of the high-affinity ATP-driven potassium transport (or Kdp) system, which catalyzes the hydrolysis of ATP coupled with the electrogenic transport of potassium into the cytoplasm. This subunit acts as a catalytic chaperone that increases the ATP-binding affinity of the ATP-hydrolyzing subunit KdpB by the formation of a transient KdpB/KdpC/ATP ternary complex.</text>
</comment>
<dbReference type="HAMAP" id="MF_00276">
    <property type="entry name" value="KdpC"/>
    <property type="match status" value="1"/>
</dbReference>
<dbReference type="RefSeq" id="WP_188982233.1">
    <property type="nucleotide sequence ID" value="NZ_BMPO01000002.1"/>
</dbReference>
<protein>
    <recommendedName>
        <fullName evidence="11">Potassium-transporting ATPase KdpC subunit</fullName>
    </recommendedName>
    <alternativeName>
        <fullName evidence="11">ATP phosphohydrolase [potassium-transporting] C chain</fullName>
    </alternativeName>
    <alternativeName>
        <fullName evidence="11">Potassium-binding and translocating subunit C</fullName>
    </alternativeName>
    <alternativeName>
        <fullName evidence="11">Potassium-translocating ATPase C chain</fullName>
    </alternativeName>
</protein>
<evidence type="ECO:0000313" key="12">
    <source>
        <dbReference type="EMBL" id="GGJ87840.1"/>
    </source>
</evidence>
<dbReference type="PANTHER" id="PTHR30042">
    <property type="entry name" value="POTASSIUM-TRANSPORTING ATPASE C CHAIN"/>
    <property type="match status" value="1"/>
</dbReference>
<comment type="subcellular location">
    <subcellularLocation>
        <location evidence="11">Cell membrane</location>
        <topology evidence="11">Single-pass membrane protein</topology>
    </subcellularLocation>
</comment>
<keyword evidence="1 11" id="KW-0813">Transport</keyword>
<keyword evidence="5 11" id="KW-0547">Nucleotide-binding</keyword>
<gene>
    <name evidence="11 12" type="primary">kdpC</name>
    <name evidence="12" type="ORF">GCM10009304_12020</name>
</gene>
<keyword evidence="2 11" id="KW-1003">Cell membrane</keyword>
<keyword evidence="4 11" id="KW-0812">Transmembrane</keyword>
<comment type="caution">
    <text evidence="12">The sequence shown here is derived from an EMBL/GenBank/DDBJ whole genome shotgun (WGS) entry which is preliminary data.</text>
</comment>
<evidence type="ECO:0000256" key="4">
    <source>
        <dbReference type="ARBA" id="ARBA00022692"/>
    </source>
</evidence>
<organism evidence="12 13">
    <name type="scientific">Pseudomonas matsuisoli</name>
    <dbReference type="NCBI Taxonomy" id="1515666"/>
    <lineage>
        <taxon>Bacteria</taxon>
        <taxon>Pseudomonadati</taxon>
        <taxon>Pseudomonadota</taxon>
        <taxon>Gammaproteobacteria</taxon>
        <taxon>Pseudomonadales</taxon>
        <taxon>Pseudomonadaceae</taxon>
        <taxon>Pseudomonas</taxon>
    </lineage>
</organism>
<keyword evidence="6 11" id="KW-0067">ATP-binding</keyword>
<dbReference type="NCBIfam" id="TIGR00681">
    <property type="entry name" value="kdpC"/>
    <property type="match status" value="1"/>
</dbReference>
<dbReference type="GO" id="GO:0005886">
    <property type="term" value="C:plasma membrane"/>
    <property type="evidence" value="ECO:0007669"/>
    <property type="project" value="UniProtKB-SubCell"/>
</dbReference>
<keyword evidence="7 11" id="KW-0630">Potassium</keyword>
<sequence length="196" mass="20665">MHDTNRHNGFSYLRPALAIIVLMTLITGFGYPVLVSAIGQALFPEQANGSLIRDDQGVVRGSILIAQRFEGEEWFHSRPSAGDFATVSSGASNMAASNPALVERIAKDAARLSVGAQTPVPLALVTTSGSGLDPDLPVAAVQFQTERVARARKLAPSVIAGEVDRLTQRSPIGPDVVNVLQLNLAISALGNEDNTP</sequence>
<accession>A0A917PQX1</accession>
<dbReference type="Proteomes" id="UP000635983">
    <property type="component" value="Unassembled WGS sequence"/>
</dbReference>
<dbReference type="GO" id="GO:0005524">
    <property type="term" value="F:ATP binding"/>
    <property type="evidence" value="ECO:0007669"/>
    <property type="project" value="UniProtKB-UniRule"/>
</dbReference>
<dbReference type="NCBIfam" id="NF001454">
    <property type="entry name" value="PRK00315.1"/>
    <property type="match status" value="1"/>
</dbReference>
<evidence type="ECO:0000256" key="8">
    <source>
        <dbReference type="ARBA" id="ARBA00022989"/>
    </source>
</evidence>
<evidence type="ECO:0000256" key="2">
    <source>
        <dbReference type="ARBA" id="ARBA00022475"/>
    </source>
</evidence>
<keyword evidence="8 11" id="KW-1133">Transmembrane helix</keyword>
<keyword evidence="13" id="KW-1185">Reference proteome</keyword>
<evidence type="ECO:0000256" key="3">
    <source>
        <dbReference type="ARBA" id="ARBA00022538"/>
    </source>
</evidence>
<evidence type="ECO:0000256" key="7">
    <source>
        <dbReference type="ARBA" id="ARBA00022958"/>
    </source>
</evidence>
<proteinExistence type="inferred from homology"/>
<comment type="similarity">
    <text evidence="11">Belongs to the KdpC family.</text>
</comment>
<name>A0A917PQX1_9PSED</name>
<evidence type="ECO:0000256" key="9">
    <source>
        <dbReference type="ARBA" id="ARBA00023065"/>
    </source>
</evidence>
<keyword evidence="3 11" id="KW-0633">Potassium transport</keyword>
<evidence type="ECO:0000256" key="5">
    <source>
        <dbReference type="ARBA" id="ARBA00022741"/>
    </source>
</evidence>
<keyword evidence="9 11" id="KW-0406">Ion transport</keyword>
<reference evidence="12" key="1">
    <citation type="journal article" date="2014" name="Int. J. Syst. Evol. Microbiol.">
        <title>Complete genome sequence of Corynebacterium casei LMG S-19264T (=DSM 44701T), isolated from a smear-ripened cheese.</title>
        <authorList>
            <consortium name="US DOE Joint Genome Institute (JGI-PGF)"/>
            <person name="Walter F."/>
            <person name="Albersmeier A."/>
            <person name="Kalinowski J."/>
            <person name="Ruckert C."/>
        </authorList>
    </citation>
    <scope>NUCLEOTIDE SEQUENCE</scope>
    <source>
        <strain evidence="12">JCM 30078</strain>
    </source>
</reference>
<evidence type="ECO:0000256" key="10">
    <source>
        <dbReference type="ARBA" id="ARBA00023136"/>
    </source>
</evidence>
<evidence type="ECO:0000256" key="11">
    <source>
        <dbReference type="HAMAP-Rule" id="MF_00276"/>
    </source>
</evidence>
<dbReference type="PANTHER" id="PTHR30042:SF2">
    <property type="entry name" value="POTASSIUM-TRANSPORTING ATPASE KDPC SUBUNIT"/>
    <property type="match status" value="1"/>
</dbReference>
<comment type="subunit">
    <text evidence="11">The system is composed of three essential subunits: KdpA, KdpB and KdpC.</text>
</comment>
<evidence type="ECO:0000256" key="6">
    <source>
        <dbReference type="ARBA" id="ARBA00022840"/>
    </source>
</evidence>
<reference evidence="12" key="2">
    <citation type="submission" date="2020-09" db="EMBL/GenBank/DDBJ databases">
        <authorList>
            <person name="Sun Q."/>
            <person name="Ohkuma M."/>
        </authorList>
    </citation>
    <scope>NUCLEOTIDE SEQUENCE</scope>
    <source>
        <strain evidence="12">JCM 30078</strain>
    </source>
</reference>
<dbReference type="EMBL" id="BMPO01000002">
    <property type="protein sequence ID" value="GGJ87840.1"/>
    <property type="molecule type" value="Genomic_DNA"/>
</dbReference>
<dbReference type="AlphaFoldDB" id="A0A917PQX1"/>
<evidence type="ECO:0000256" key="1">
    <source>
        <dbReference type="ARBA" id="ARBA00022448"/>
    </source>
</evidence>
<dbReference type="GO" id="GO:0008556">
    <property type="term" value="F:P-type potassium transmembrane transporter activity"/>
    <property type="evidence" value="ECO:0007669"/>
    <property type="project" value="InterPro"/>
</dbReference>